<dbReference type="InterPro" id="IPR029063">
    <property type="entry name" value="SAM-dependent_MTases_sf"/>
</dbReference>
<evidence type="ECO:0000313" key="2">
    <source>
        <dbReference type="EMBL" id="RDU22811.1"/>
    </source>
</evidence>
<dbReference type="SUPFAM" id="SSF53335">
    <property type="entry name" value="S-adenosyl-L-methionine-dependent methyltransferases"/>
    <property type="match status" value="1"/>
</dbReference>
<dbReference type="NCBIfam" id="TIGR01444">
    <property type="entry name" value="fkbM_fam"/>
    <property type="match status" value="1"/>
</dbReference>
<dbReference type="Proteomes" id="UP000255036">
    <property type="component" value="Unassembled WGS sequence"/>
</dbReference>
<keyword evidence="2" id="KW-0489">Methyltransferase</keyword>
<feature type="domain" description="Methyltransferase FkbM" evidence="1">
    <location>
        <begin position="178"/>
        <end position="314"/>
    </location>
</feature>
<accession>A0A371ATB8</accession>
<reference evidence="2 3" key="1">
    <citation type="submission" date="2018-07" db="EMBL/GenBank/DDBJ databases">
        <title>Anaerosacharophilus polymeroproducens gen. nov. sp. nov., an anaerobic bacterium isolated from salt field.</title>
        <authorList>
            <person name="Kim W."/>
            <person name="Yang S.-H."/>
            <person name="Oh J."/>
            <person name="Lee J.-H."/>
            <person name="Kwon K.K."/>
        </authorList>
    </citation>
    <scope>NUCLEOTIDE SEQUENCE [LARGE SCALE GENOMIC DNA]</scope>
    <source>
        <strain evidence="2 3">MCWD5</strain>
    </source>
</reference>
<keyword evidence="2" id="KW-0808">Transferase</keyword>
<gene>
    <name evidence="2" type="ORF">DWV06_12755</name>
</gene>
<dbReference type="Gene3D" id="3.40.50.720">
    <property type="entry name" value="NAD(P)-binding Rossmann-like Domain"/>
    <property type="match status" value="1"/>
</dbReference>
<dbReference type="Gene3D" id="3.40.50.150">
    <property type="entry name" value="Vaccinia Virus protein VP39"/>
    <property type="match status" value="1"/>
</dbReference>
<dbReference type="AlphaFoldDB" id="A0A371ATB8"/>
<dbReference type="GO" id="GO:0032259">
    <property type="term" value="P:methylation"/>
    <property type="evidence" value="ECO:0007669"/>
    <property type="project" value="UniProtKB-KW"/>
</dbReference>
<comment type="caution">
    <text evidence="2">The sequence shown here is derived from an EMBL/GenBank/DDBJ whole genome shotgun (WGS) entry which is preliminary data.</text>
</comment>
<evidence type="ECO:0000259" key="1">
    <source>
        <dbReference type="Pfam" id="PF05050"/>
    </source>
</evidence>
<dbReference type="InterPro" id="IPR006342">
    <property type="entry name" value="FkbM_mtfrase"/>
</dbReference>
<dbReference type="RefSeq" id="WP_115482573.1">
    <property type="nucleotide sequence ID" value="NZ_QRCT01000045.1"/>
</dbReference>
<dbReference type="InterPro" id="IPR052514">
    <property type="entry name" value="SAM-dependent_MTase"/>
</dbReference>
<keyword evidence="3" id="KW-1185">Reference proteome</keyword>
<dbReference type="PANTHER" id="PTHR34203">
    <property type="entry name" value="METHYLTRANSFERASE, FKBM FAMILY PROTEIN"/>
    <property type="match status" value="1"/>
</dbReference>
<name>A0A371ATB8_9FIRM</name>
<organism evidence="2 3">
    <name type="scientific">Anaerosacchariphilus polymeriproducens</name>
    <dbReference type="NCBI Taxonomy" id="1812858"/>
    <lineage>
        <taxon>Bacteria</taxon>
        <taxon>Bacillati</taxon>
        <taxon>Bacillota</taxon>
        <taxon>Clostridia</taxon>
        <taxon>Lachnospirales</taxon>
        <taxon>Lachnospiraceae</taxon>
        <taxon>Anaerosacchariphilus</taxon>
    </lineage>
</organism>
<evidence type="ECO:0000313" key="3">
    <source>
        <dbReference type="Proteomes" id="UP000255036"/>
    </source>
</evidence>
<dbReference type="OrthoDB" id="5329963at2"/>
<dbReference type="EMBL" id="QRCT01000045">
    <property type="protein sequence ID" value="RDU22811.1"/>
    <property type="molecule type" value="Genomic_DNA"/>
</dbReference>
<dbReference type="PANTHER" id="PTHR34203:SF15">
    <property type="entry name" value="SLL1173 PROTEIN"/>
    <property type="match status" value="1"/>
</dbReference>
<dbReference type="GO" id="GO:0008168">
    <property type="term" value="F:methyltransferase activity"/>
    <property type="evidence" value="ECO:0007669"/>
    <property type="project" value="UniProtKB-KW"/>
</dbReference>
<dbReference type="Pfam" id="PF05050">
    <property type="entry name" value="Methyltransf_21"/>
    <property type="match status" value="1"/>
</dbReference>
<sequence>MRKFDFDTWDKFQKESVGKKLVLFGAASGCRHFFEKKGSEFKISYIVDNDSMKWGKRNQEIDVRDPKVLKEENQEDIIVLIVSVHIVEIVEQLESLGVTNYYSWRFLNTNIKKEDTERYLKEFQMVESLLADEESKKVYKSVIEKRSLGIKDYRDIFSGHHYFPKGIIKREEEEIFVDCGAFDGDSIIKFKEWVHNNYKKIYAFEPTKETYQKLSNNFKDDDKINCMQAGVWEKETTLMFSENDEVAGANKISESGGTEIHCISLDDILGSEKVTFIKMDVEGAEQEAILGAQTIIKENKPKLAISIYHSLEDLWKVPLLIQELVPEYQLYIRHHDILTWETVVYAVYEK</sequence>
<proteinExistence type="predicted"/>
<protein>
    <submittedName>
        <fullName evidence="2">FkbM family methyltransferase</fullName>
    </submittedName>
</protein>